<keyword evidence="7" id="KW-1185">Reference proteome</keyword>
<evidence type="ECO:0000256" key="1">
    <source>
        <dbReference type="ARBA" id="ARBA00007228"/>
    </source>
</evidence>
<dbReference type="PANTHER" id="PTHR43191">
    <property type="entry name" value="RRNA METHYLTRANSFERASE 3"/>
    <property type="match status" value="1"/>
</dbReference>
<dbReference type="SUPFAM" id="SSF55315">
    <property type="entry name" value="L30e-like"/>
    <property type="match status" value="1"/>
</dbReference>
<dbReference type="Gene3D" id="3.40.1280.10">
    <property type="match status" value="1"/>
</dbReference>
<comment type="similarity">
    <text evidence="1">Belongs to the class IV-like SAM-binding methyltransferase superfamily. RNA methyltransferase TrmH family.</text>
</comment>
<reference evidence="6 7" key="1">
    <citation type="journal article" date="2022" name="Environ. Microbiol. Rep.">
        <title>Eco-phylogenetic analyses reveal divergent evolution of vitamin B12 metabolism in the marine bacterial family 'Psychromonadaceae'.</title>
        <authorList>
            <person name="Jin X."/>
            <person name="Yang Y."/>
            <person name="Cao H."/>
            <person name="Gao B."/>
            <person name="Zhao Z."/>
        </authorList>
    </citation>
    <scope>NUCLEOTIDE SEQUENCE [LARGE SCALE GENOMIC DNA]</scope>
    <source>
        <strain evidence="6 7">MKS20</strain>
    </source>
</reference>
<name>A0ABS8W4F3_9GAMM</name>
<accession>A0ABS8W4F3</accession>
<evidence type="ECO:0000256" key="3">
    <source>
        <dbReference type="ARBA" id="ARBA00022679"/>
    </source>
</evidence>
<dbReference type="GO" id="GO:0032259">
    <property type="term" value="P:methylation"/>
    <property type="evidence" value="ECO:0007669"/>
    <property type="project" value="UniProtKB-KW"/>
</dbReference>
<feature type="domain" description="MRM3-like substrate binding" evidence="5">
    <location>
        <begin position="5"/>
        <end position="86"/>
    </location>
</feature>
<dbReference type="InterPro" id="IPR001537">
    <property type="entry name" value="SpoU_MeTrfase"/>
</dbReference>
<dbReference type="CDD" id="cd18109">
    <property type="entry name" value="SpoU-like_RNA-MTase"/>
    <property type="match status" value="1"/>
</dbReference>
<protein>
    <submittedName>
        <fullName evidence="6">RNA methyltransferase</fullName>
    </submittedName>
</protein>
<dbReference type="EMBL" id="JAIMJA010000002">
    <property type="protein sequence ID" value="MCE2593842.1"/>
    <property type="molecule type" value="Genomic_DNA"/>
</dbReference>
<dbReference type="SUPFAM" id="SSF75217">
    <property type="entry name" value="alpha/beta knot"/>
    <property type="match status" value="1"/>
</dbReference>
<dbReference type="PANTHER" id="PTHR43191:SF2">
    <property type="entry name" value="RRNA METHYLTRANSFERASE 3, MITOCHONDRIAL"/>
    <property type="match status" value="1"/>
</dbReference>
<dbReference type="RefSeq" id="WP_233051419.1">
    <property type="nucleotide sequence ID" value="NZ_JAIMJA010000002.1"/>
</dbReference>
<evidence type="ECO:0000313" key="6">
    <source>
        <dbReference type="EMBL" id="MCE2593842.1"/>
    </source>
</evidence>
<keyword evidence="3" id="KW-0808">Transferase</keyword>
<evidence type="ECO:0000256" key="2">
    <source>
        <dbReference type="ARBA" id="ARBA00022603"/>
    </source>
</evidence>
<evidence type="ECO:0000313" key="7">
    <source>
        <dbReference type="Proteomes" id="UP001201273"/>
    </source>
</evidence>
<dbReference type="InterPro" id="IPR051259">
    <property type="entry name" value="rRNA_Methyltransferase"/>
</dbReference>
<gene>
    <name evidence="6" type="ORF">K6Y31_03330</name>
</gene>
<dbReference type="Gene3D" id="3.30.1330.30">
    <property type="match status" value="1"/>
</dbReference>
<dbReference type="GO" id="GO:0008168">
    <property type="term" value="F:methyltransferase activity"/>
    <property type="evidence" value="ECO:0007669"/>
    <property type="project" value="UniProtKB-KW"/>
</dbReference>
<sequence>MITKNQIKLINSLAQKKYRKQHGLFIVQGEKNVVELFSSNFEIHQVFATESFLAKYPAELSTTHFVAASPEELAKAGTFSTNNTVIALVKTRQLALPENNLNELVLALDGVSDPGNLGTLIRLADWYGIKQIVASEDCADVYNPKVISATMGSFCRVEVVNTDLAAYLSQQTVPVYGAFLEGENIYQTTLSSQGVIVLGSESHGIRDEVSSFISHKITIPSFGQAESLNVAMAGAIILDNFKRA</sequence>
<proteinExistence type="inferred from homology"/>
<dbReference type="InterPro" id="IPR053888">
    <property type="entry name" value="MRM3-like_sub_bind"/>
</dbReference>
<organism evidence="6 7">
    <name type="scientific">Motilimonas cestriensis</name>
    <dbReference type="NCBI Taxonomy" id="2742685"/>
    <lineage>
        <taxon>Bacteria</taxon>
        <taxon>Pseudomonadati</taxon>
        <taxon>Pseudomonadota</taxon>
        <taxon>Gammaproteobacteria</taxon>
        <taxon>Alteromonadales</taxon>
        <taxon>Alteromonadales genera incertae sedis</taxon>
        <taxon>Motilimonas</taxon>
    </lineage>
</organism>
<dbReference type="InterPro" id="IPR029026">
    <property type="entry name" value="tRNA_m1G_MTases_N"/>
</dbReference>
<feature type="domain" description="tRNA/rRNA methyltransferase SpoU type" evidence="4">
    <location>
        <begin position="104"/>
        <end position="238"/>
    </location>
</feature>
<dbReference type="Proteomes" id="UP001201273">
    <property type="component" value="Unassembled WGS sequence"/>
</dbReference>
<comment type="caution">
    <text evidence="6">The sequence shown here is derived from an EMBL/GenBank/DDBJ whole genome shotgun (WGS) entry which is preliminary data.</text>
</comment>
<dbReference type="InterPro" id="IPR029064">
    <property type="entry name" value="Ribosomal_eL30-like_sf"/>
</dbReference>
<evidence type="ECO:0000259" key="4">
    <source>
        <dbReference type="Pfam" id="PF00588"/>
    </source>
</evidence>
<dbReference type="Pfam" id="PF00588">
    <property type="entry name" value="SpoU_methylase"/>
    <property type="match status" value="1"/>
</dbReference>
<dbReference type="InterPro" id="IPR029028">
    <property type="entry name" value="Alpha/beta_knot_MTases"/>
</dbReference>
<keyword evidence="2 6" id="KW-0489">Methyltransferase</keyword>
<dbReference type="Pfam" id="PF22435">
    <property type="entry name" value="MRM3-like_sub_bind"/>
    <property type="match status" value="1"/>
</dbReference>
<evidence type="ECO:0000259" key="5">
    <source>
        <dbReference type="Pfam" id="PF22435"/>
    </source>
</evidence>